<dbReference type="GO" id="GO:0009103">
    <property type="term" value="P:lipopolysaccharide biosynthetic process"/>
    <property type="evidence" value="ECO:0007669"/>
    <property type="project" value="UniProtKB-KW"/>
</dbReference>
<keyword evidence="6" id="KW-0448">Lipopolysaccharide biosynthesis</keyword>
<evidence type="ECO:0000256" key="5">
    <source>
        <dbReference type="ARBA" id="ARBA00022679"/>
    </source>
</evidence>
<evidence type="ECO:0000256" key="3">
    <source>
        <dbReference type="ARBA" id="ARBA00006721"/>
    </source>
</evidence>
<dbReference type="Proteomes" id="UP000272771">
    <property type="component" value="Chromosome"/>
</dbReference>
<comment type="pathway">
    <text evidence="2">Glycan metabolism; lacto-N-neotetraose biosynthesis.</text>
</comment>
<evidence type="ECO:0000256" key="4">
    <source>
        <dbReference type="ARBA" id="ARBA00022676"/>
    </source>
</evidence>
<dbReference type="Pfam" id="PF01755">
    <property type="entry name" value="Glyco_transf_25"/>
    <property type="match status" value="1"/>
</dbReference>
<evidence type="ECO:0000256" key="2">
    <source>
        <dbReference type="ARBA" id="ARBA00005222"/>
    </source>
</evidence>
<dbReference type="OrthoDB" id="119742at2"/>
<comment type="similarity">
    <text evidence="3">Belongs to the glycosyltransferase 25 family.</text>
</comment>
<dbReference type="CDD" id="cd06532">
    <property type="entry name" value="Glyco_transf_25"/>
    <property type="match status" value="1"/>
</dbReference>
<dbReference type="EMBL" id="LR134533">
    <property type="protein sequence ID" value="VEJ50175.1"/>
    <property type="molecule type" value="Genomic_DNA"/>
</dbReference>
<keyword evidence="9" id="KW-1185">Reference proteome</keyword>
<accession>A0A448VK91</accession>
<comment type="pathway">
    <text evidence="1">Bacterial outer membrane biogenesis; lipooligosaccharide biosynthesis.</text>
</comment>
<keyword evidence="5" id="KW-0808">Transferase</keyword>
<feature type="domain" description="Glycosyl transferase family 25" evidence="7">
    <location>
        <begin position="1"/>
        <end position="196"/>
    </location>
</feature>
<dbReference type="STRING" id="28091.SAMEA3174300_01177"/>
<dbReference type="UniPathway" id="UPA00501"/>
<evidence type="ECO:0000256" key="6">
    <source>
        <dbReference type="ARBA" id="ARBA00022985"/>
    </source>
</evidence>
<organism evidence="8 9">
    <name type="scientific">Neisseria weaveri</name>
    <dbReference type="NCBI Taxonomy" id="28091"/>
    <lineage>
        <taxon>Bacteria</taxon>
        <taxon>Pseudomonadati</taxon>
        <taxon>Pseudomonadota</taxon>
        <taxon>Betaproteobacteria</taxon>
        <taxon>Neisseriales</taxon>
        <taxon>Neisseriaceae</taxon>
        <taxon>Neisseria</taxon>
    </lineage>
</organism>
<name>A0A448VK91_9NEIS</name>
<sequence>MIRTFIISLASETARRAHMETLCREHGIDAVFVDAVDMRGAAAEELEKLSAIPVYKKPRKRRSLSAGEVGCALSHHHVYREMAEQGLDYALVLEDDAKFLRNPGLMLDEKRLQSLMVQSPFDVLILGYVKTLEEQLPYHYRRLPIKKKAVLQLPDGKAEFGTLWDEYSCGTVAYVITLEGARKLLDMTARPCVTADDWKYFVRHCGLRILHSRPVFVLEDVLRFDSSIRNDSLDSLKPKFSSAVIRSLKGYWRYFAMNYLGFR</sequence>
<evidence type="ECO:0000313" key="9">
    <source>
        <dbReference type="Proteomes" id="UP000272771"/>
    </source>
</evidence>
<protein>
    <submittedName>
        <fullName evidence="8">LgtE</fullName>
    </submittedName>
</protein>
<proteinExistence type="inferred from homology"/>
<evidence type="ECO:0000313" key="8">
    <source>
        <dbReference type="EMBL" id="VEJ50175.1"/>
    </source>
</evidence>
<dbReference type="InterPro" id="IPR050757">
    <property type="entry name" value="Collagen_mod_GT25"/>
</dbReference>
<dbReference type="PANTHER" id="PTHR10730">
    <property type="entry name" value="PROCOLLAGEN-LYSINE,2-OXOGLUTARATE 5-DIOXYGENASE/GLYCOSYLTRANSFERASE 25 FAMILY MEMBER"/>
    <property type="match status" value="1"/>
</dbReference>
<dbReference type="AlphaFoldDB" id="A0A448VK91"/>
<evidence type="ECO:0000259" key="7">
    <source>
        <dbReference type="Pfam" id="PF01755"/>
    </source>
</evidence>
<reference evidence="8 9" key="1">
    <citation type="submission" date="2018-12" db="EMBL/GenBank/DDBJ databases">
        <authorList>
            <consortium name="Pathogen Informatics"/>
        </authorList>
    </citation>
    <scope>NUCLEOTIDE SEQUENCE [LARGE SCALE GENOMIC DNA]</scope>
    <source>
        <strain evidence="8 9">NCTC12742</strain>
    </source>
</reference>
<dbReference type="UniPathway" id="UPA00820"/>
<dbReference type="GO" id="GO:0050211">
    <property type="term" value="F:procollagen galactosyltransferase activity"/>
    <property type="evidence" value="ECO:0007669"/>
    <property type="project" value="TreeGrafter"/>
</dbReference>
<keyword evidence="4" id="KW-0328">Glycosyltransferase</keyword>
<gene>
    <name evidence="8" type="ORF">NCTC12742_00555</name>
</gene>
<evidence type="ECO:0000256" key="1">
    <source>
        <dbReference type="ARBA" id="ARBA00005068"/>
    </source>
</evidence>
<dbReference type="PANTHER" id="PTHR10730:SF53">
    <property type="entry name" value="GLYCOSYLTRANSFERASE 25 FAMILY MEMBER"/>
    <property type="match status" value="1"/>
</dbReference>
<dbReference type="RefSeq" id="WP_004285871.1">
    <property type="nucleotide sequence ID" value="NZ_CAUJRG010000004.1"/>
</dbReference>
<dbReference type="InterPro" id="IPR002654">
    <property type="entry name" value="Glyco_trans_25"/>
</dbReference>